<dbReference type="PROSITE" id="PS50005">
    <property type="entry name" value="TPR"/>
    <property type="match status" value="1"/>
</dbReference>
<protein>
    <recommendedName>
        <fullName evidence="3">VIT domain-containing protein</fullName>
    </recommendedName>
</protein>
<evidence type="ECO:0000313" key="5">
    <source>
        <dbReference type="Proteomes" id="UP000297693"/>
    </source>
</evidence>
<feature type="compositionally biased region" description="Acidic residues" evidence="2">
    <location>
        <begin position="643"/>
        <end position="653"/>
    </location>
</feature>
<feature type="domain" description="VIT" evidence="3">
    <location>
        <begin position="31"/>
        <end position="159"/>
    </location>
</feature>
<evidence type="ECO:0000256" key="1">
    <source>
        <dbReference type="PROSITE-ProRule" id="PRU00339"/>
    </source>
</evidence>
<dbReference type="EMBL" id="RQGD01000023">
    <property type="protein sequence ID" value="TGL59653.1"/>
    <property type="molecule type" value="Genomic_DNA"/>
</dbReference>
<dbReference type="SMART" id="SM00609">
    <property type="entry name" value="VIT"/>
    <property type="match status" value="1"/>
</dbReference>
<dbReference type="AlphaFoldDB" id="A0A4R9K1R7"/>
<evidence type="ECO:0000313" key="4">
    <source>
        <dbReference type="EMBL" id="TGL59653.1"/>
    </source>
</evidence>
<feature type="repeat" description="TPR" evidence="1">
    <location>
        <begin position="732"/>
        <end position="765"/>
    </location>
</feature>
<keyword evidence="1" id="KW-0802">TPR repeat</keyword>
<dbReference type="PANTHER" id="PTHR45737">
    <property type="entry name" value="VON WILLEBRAND FACTOR A DOMAIN-CONTAINING PROTEIN 5A"/>
    <property type="match status" value="1"/>
</dbReference>
<dbReference type="Gene3D" id="1.25.40.10">
    <property type="entry name" value="Tetratricopeptide repeat domain"/>
    <property type="match status" value="1"/>
</dbReference>
<feature type="compositionally biased region" description="Basic and acidic residues" evidence="2">
    <location>
        <begin position="602"/>
        <end position="620"/>
    </location>
</feature>
<feature type="compositionally biased region" description="Basic and acidic residues" evidence="2">
    <location>
        <begin position="682"/>
        <end position="693"/>
    </location>
</feature>
<gene>
    <name evidence="4" type="ORF">EHQ58_07870</name>
</gene>
<dbReference type="InterPro" id="IPR011990">
    <property type="entry name" value="TPR-like_helical_dom_sf"/>
</dbReference>
<dbReference type="PROSITE" id="PS51468">
    <property type="entry name" value="VIT"/>
    <property type="match status" value="1"/>
</dbReference>
<dbReference type="Pfam" id="PF08487">
    <property type="entry name" value="VIT"/>
    <property type="match status" value="1"/>
</dbReference>
<dbReference type="InterPro" id="IPR013694">
    <property type="entry name" value="VIT"/>
</dbReference>
<dbReference type="InterPro" id="IPR019734">
    <property type="entry name" value="TPR_rpt"/>
</dbReference>
<dbReference type="RefSeq" id="WP_135623343.1">
    <property type="nucleotide sequence ID" value="NZ_RQGD01000023.1"/>
</dbReference>
<name>A0A4R9K1R7_9LEPT</name>
<dbReference type="SUPFAM" id="SSF48452">
    <property type="entry name" value="TPR-like"/>
    <property type="match status" value="1"/>
</dbReference>
<accession>A0A4R9K1R7</accession>
<proteinExistence type="predicted"/>
<dbReference type="Proteomes" id="UP000297693">
    <property type="component" value="Unassembled WGS sequence"/>
</dbReference>
<evidence type="ECO:0000256" key="2">
    <source>
        <dbReference type="SAM" id="MobiDB-lite"/>
    </source>
</evidence>
<keyword evidence="5" id="KW-1185">Reference proteome</keyword>
<comment type="caution">
    <text evidence="4">The sequence shown here is derived from an EMBL/GenBank/DDBJ whole genome shotgun (WGS) entry which is preliminary data.</text>
</comment>
<reference evidence="4" key="1">
    <citation type="journal article" date="2019" name="PLoS Negl. Trop. Dis.">
        <title>Revisiting the worldwide diversity of Leptospira species in the environment.</title>
        <authorList>
            <person name="Vincent A.T."/>
            <person name="Schiettekatte O."/>
            <person name="Bourhy P."/>
            <person name="Veyrier F.J."/>
            <person name="Picardeau M."/>
        </authorList>
    </citation>
    <scope>NUCLEOTIDE SEQUENCE [LARGE SCALE GENOMIC DNA]</scope>
    <source>
        <strain evidence="4">201702476</strain>
    </source>
</reference>
<dbReference type="OrthoDB" id="310294at2"/>
<organism evidence="4 5">
    <name type="scientific">Leptospira ognonensis</name>
    <dbReference type="NCBI Taxonomy" id="2484945"/>
    <lineage>
        <taxon>Bacteria</taxon>
        <taxon>Pseudomonadati</taxon>
        <taxon>Spirochaetota</taxon>
        <taxon>Spirochaetia</taxon>
        <taxon>Leptospirales</taxon>
        <taxon>Leptospiraceae</taxon>
        <taxon>Leptospira</taxon>
    </lineage>
</organism>
<feature type="compositionally biased region" description="Polar residues" evidence="2">
    <location>
        <begin position="667"/>
        <end position="681"/>
    </location>
</feature>
<dbReference type="PANTHER" id="PTHR45737:SF6">
    <property type="entry name" value="VON WILLEBRAND FACTOR A DOMAIN-CONTAINING PROTEIN 5A"/>
    <property type="match status" value="1"/>
</dbReference>
<evidence type="ECO:0000259" key="3">
    <source>
        <dbReference type="PROSITE" id="PS51468"/>
    </source>
</evidence>
<feature type="region of interest" description="Disordered" evidence="2">
    <location>
        <begin position="602"/>
        <end position="693"/>
    </location>
</feature>
<sequence length="993" mass="112220">MYPNSIGKILLLLIIFLVFPANKNLEKENIPNSPISLTSSDGAGLILKSYESNTVLDGFFSFTEIKLTFYNPEDRQREGRFRITLPDNAHLARFSMQIADRWQEGEVVEREKATRVYEDFLHRKQDPALLETDAGNEFSARIFPIPAKSEKKLILSYSQALGGFPPTFTLPLLGLPEIEDFALRVMFEDEEFKAEGAVTNGSEESKVVNRKVFSIIKKNFKPKQNYVFEHKTKENLLTTSGKNFALKLVPYPVSKENKIPLEQLVILVDTSASAYLHFKDTISNLESLLAKLELRESYIFGFDTSLSSYGKGKEGLRKLKENEPLGSSNFSKSIVELGKIIGDQRFRLLVVSDSVLTAGKIDKKQIAEVLKKQTWIERLDVAIPSAYKDKEMIETLVTSGKESGIAIPFQSDTSEIIRRLKSPVSSVPQIDVEDVNWLYIDSVTSLQPGDSIMVFGETKEALLPDKLKVLANGKKIKNLNAVTTEPILLEREVTAARIGRLLSIADSQNNADVAKGMRLQAINLSTSFRIQCPLTSFLVLETAEDYERFQISRNSLTDIMTIGLGGIEVINRKTQLGYEFLNPENIEVRKREREERLRILREKEKKSQSEGAKDDVKKMESAPSVSNDLVRSEAELSTPLTESAEEANIDFDESLPPPKSGEASDGNIPNRNTYQVNSQLSDRTRPQTPEKREKIEPYQGNLKEFNVLFRAGENLKALSFARDWRKNAPDDVLALLAMGDAYFALGDRKNAVRSYTSFVDYFPRRADIRRWAGEKLLSIGMYEDSIDTLSKALVERPDHPSSYHLLAIAYIKTGQWKKSYNVISLGLNQKFSSRFQSVHDILYDDLDLLLTILKNTEKEKEIKVNEAPLKLKGKTLGPEIRFILVWETDANDVDFHIYDKDNHHAFYSEKKLASGGELYADLTGGYGPECFRIVNPKAFPYRLEAHYYSRGPMGYGMGAMQVIRFDGDKKVEVETRSFVIMNDGAYVDLGKVK</sequence>